<dbReference type="PANTHER" id="PTHR24412">
    <property type="entry name" value="KELCH PROTEIN"/>
    <property type="match status" value="1"/>
</dbReference>
<dbReference type="InterPro" id="IPR017096">
    <property type="entry name" value="BTB-kelch_protein"/>
</dbReference>
<dbReference type="SUPFAM" id="SSF54695">
    <property type="entry name" value="POZ domain"/>
    <property type="match status" value="1"/>
</dbReference>
<reference evidence="8" key="1">
    <citation type="submission" date="2025-08" db="UniProtKB">
        <authorList>
            <consortium name="RefSeq"/>
        </authorList>
    </citation>
    <scope>IDENTIFICATION</scope>
    <source>
        <tissue evidence="8">Tentacle</tissue>
    </source>
</reference>
<feature type="region of interest" description="Disordered" evidence="5">
    <location>
        <begin position="1"/>
        <end position="26"/>
    </location>
</feature>
<dbReference type="InterPro" id="IPR000210">
    <property type="entry name" value="BTB/POZ_dom"/>
</dbReference>
<dbReference type="GeneID" id="116308176"/>
<dbReference type="Gene3D" id="2.120.10.80">
    <property type="entry name" value="Kelch-type beta propeller"/>
    <property type="match status" value="2"/>
</dbReference>
<evidence type="ECO:0000256" key="4">
    <source>
        <dbReference type="ARBA" id="ARBA00022786"/>
    </source>
</evidence>
<gene>
    <name evidence="8" type="primary">LOC116308176</name>
</gene>
<dbReference type="SUPFAM" id="SSF117281">
    <property type="entry name" value="Kelch motif"/>
    <property type="match status" value="1"/>
</dbReference>
<dbReference type="RefSeq" id="XP_031574419.1">
    <property type="nucleotide sequence ID" value="XM_031718559.1"/>
</dbReference>
<accession>A0A6P8J477</accession>
<dbReference type="Gene3D" id="1.25.40.420">
    <property type="match status" value="1"/>
</dbReference>
<dbReference type="Pfam" id="PF00651">
    <property type="entry name" value="BTB"/>
    <property type="match status" value="1"/>
</dbReference>
<proteinExistence type="predicted"/>
<dbReference type="PRINTS" id="PR00501">
    <property type="entry name" value="KELCHREPEAT"/>
</dbReference>
<evidence type="ECO:0000259" key="6">
    <source>
        <dbReference type="PROSITE" id="PS50097"/>
    </source>
</evidence>
<dbReference type="InParanoid" id="A0A6P8J477"/>
<keyword evidence="7" id="KW-1185">Reference proteome</keyword>
<dbReference type="OrthoDB" id="45365at2759"/>
<dbReference type="AlphaFoldDB" id="A0A6P8J477"/>
<keyword evidence="2" id="KW-0880">Kelch repeat</keyword>
<dbReference type="FunFam" id="1.25.40.420:FF:000001">
    <property type="entry name" value="Kelch-like family member 12"/>
    <property type="match status" value="1"/>
</dbReference>
<keyword evidence="3" id="KW-0677">Repeat</keyword>
<dbReference type="SMART" id="SM00225">
    <property type="entry name" value="BTB"/>
    <property type="match status" value="1"/>
</dbReference>
<feature type="domain" description="BTB" evidence="6">
    <location>
        <begin position="55"/>
        <end position="122"/>
    </location>
</feature>
<evidence type="ECO:0000313" key="7">
    <source>
        <dbReference type="Proteomes" id="UP000515163"/>
    </source>
</evidence>
<dbReference type="PIRSF" id="PIRSF037037">
    <property type="entry name" value="Kelch-like_protein_gigaxonin"/>
    <property type="match status" value="1"/>
</dbReference>
<dbReference type="Pfam" id="PF01344">
    <property type="entry name" value="Kelch_1"/>
    <property type="match status" value="6"/>
</dbReference>
<dbReference type="FunFam" id="3.30.710.10:FF:000001">
    <property type="entry name" value="Kelch-like family member 20"/>
    <property type="match status" value="1"/>
</dbReference>
<feature type="compositionally biased region" description="Polar residues" evidence="5">
    <location>
        <begin position="1"/>
        <end position="12"/>
    </location>
</feature>
<evidence type="ECO:0000256" key="3">
    <source>
        <dbReference type="ARBA" id="ARBA00022737"/>
    </source>
</evidence>
<dbReference type="InterPro" id="IPR011705">
    <property type="entry name" value="BACK"/>
</dbReference>
<comment type="pathway">
    <text evidence="1">Protein modification; protein ubiquitination.</text>
</comment>
<evidence type="ECO:0000256" key="2">
    <source>
        <dbReference type="ARBA" id="ARBA00022441"/>
    </source>
</evidence>
<protein>
    <submittedName>
        <fullName evidence="8">Kelch-like protein diablo</fullName>
    </submittedName>
</protein>
<dbReference type="InterPro" id="IPR006652">
    <property type="entry name" value="Kelch_1"/>
</dbReference>
<evidence type="ECO:0000256" key="5">
    <source>
        <dbReference type="SAM" id="MobiDB-lite"/>
    </source>
</evidence>
<dbReference type="InterPro" id="IPR015915">
    <property type="entry name" value="Kelch-typ_b-propeller"/>
</dbReference>
<sequence length="613" mass="68458">MAKVLIQTSPSDANKPYQRHDSQSSDGHPFLFTDIAHSRDFVNNLCLLRQHEEFCDMVLMVGNKSITTHKVVLASNSPYFRAMFTGGLLESRQSTVTLQELEESAMEAMVDFFYSGKIQISELNVQDLLHIACLLQVQSVKKACCEFLKRQLSPENCIGICALADAHSCRELLTTSELFARNHFVEVVQGEEFMEMSAKQLARLVLEDELSVHSEERVFEAVVAWIKYDIQGRQEYASEVLRHVRFPLLSAEFLMDRVATEELIRNDRLCSDLLFEATTCLLLPRRKSQIAKERVQPRRPMSVNKVLYAIGGMSRREASKSGEKFDPKEGKWKPIGDMSICRWGADVGALGPYLYICGGSDDASRLDTVERFDPFSNVWVPSVPMATSRNGVGVVAGNGRIYAIGGFDGSMPLNTAEYYDSKTGRWTEIARMNQCRFGVGCVVLDNYVYAVGGSDGTNLKTVERYDPETNRWSFVAPMNTARKQVGVASLGGYIYAIGGCDHGKRYDTVERYDPAKNEWLDVCSMSTPRSGCGVGVLDGLVYAVGGYDGTMYLQSVERYDPLTNQWYQAPPLSQPRDCVAVCVATSKRVTCSSKRLFEHRNSSPPSSNHSHSS</sequence>
<dbReference type="PROSITE" id="PS50097">
    <property type="entry name" value="BTB"/>
    <property type="match status" value="1"/>
</dbReference>
<dbReference type="Gene3D" id="3.30.710.10">
    <property type="entry name" value="Potassium Channel Kv1.1, Chain A"/>
    <property type="match status" value="1"/>
</dbReference>
<dbReference type="SMART" id="SM00612">
    <property type="entry name" value="Kelch"/>
    <property type="match status" value="6"/>
</dbReference>
<dbReference type="InterPro" id="IPR011333">
    <property type="entry name" value="SKP1/BTB/POZ_sf"/>
</dbReference>
<keyword evidence="4" id="KW-0833">Ubl conjugation pathway</keyword>
<dbReference type="KEGG" id="aten:116308176"/>
<evidence type="ECO:0000256" key="1">
    <source>
        <dbReference type="ARBA" id="ARBA00004906"/>
    </source>
</evidence>
<dbReference type="PANTHER" id="PTHR24412:SF451">
    <property type="entry name" value="KELCH-LIKE PROTEIN 20"/>
    <property type="match status" value="1"/>
</dbReference>
<dbReference type="Pfam" id="PF07707">
    <property type="entry name" value="BACK"/>
    <property type="match status" value="1"/>
</dbReference>
<dbReference type="SMART" id="SM00875">
    <property type="entry name" value="BACK"/>
    <property type="match status" value="1"/>
</dbReference>
<evidence type="ECO:0000313" key="8">
    <source>
        <dbReference type="RefSeq" id="XP_031574419.1"/>
    </source>
</evidence>
<dbReference type="Proteomes" id="UP000515163">
    <property type="component" value="Unplaced"/>
</dbReference>
<organism evidence="7 8">
    <name type="scientific">Actinia tenebrosa</name>
    <name type="common">Australian red waratah sea anemone</name>
    <dbReference type="NCBI Taxonomy" id="6105"/>
    <lineage>
        <taxon>Eukaryota</taxon>
        <taxon>Metazoa</taxon>
        <taxon>Cnidaria</taxon>
        <taxon>Anthozoa</taxon>
        <taxon>Hexacorallia</taxon>
        <taxon>Actiniaria</taxon>
        <taxon>Actiniidae</taxon>
        <taxon>Actinia</taxon>
    </lineage>
</organism>
<name>A0A6P8J477_ACTTE</name>